<gene>
    <name evidence="2" type="ORF">PODLI_1B019344</name>
</gene>
<feature type="compositionally biased region" description="Basic and acidic residues" evidence="1">
    <location>
        <begin position="255"/>
        <end position="264"/>
    </location>
</feature>
<feature type="region of interest" description="Disordered" evidence="1">
    <location>
        <begin position="132"/>
        <end position="169"/>
    </location>
</feature>
<organism evidence="2 3">
    <name type="scientific">Podarcis lilfordi</name>
    <name type="common">Lilford's wall lizard</name>
    <dbReference type="NCBI Taxonomy" id="74358"/>
    <lineage>
        <taxon>Eukaryota</taxon>
        <taxon>Metazoa</taxon>
        <taxon>Chordata</taxon>
        <taxon>Craniata</taxon>
        <taxon>Vertebrata</taxon>
        <taxon>Euteleostomi</taxon>
        <taxon>Lepidosauria</taxon>
        <taxon>Squamata</taxon>
        <taxon>Bifurcata</taxon>
        <taxon>Unidentata</taxon>
        <taxon>Episquamata</taxon>
        <taxon>Laterata</taxon>
        <taxon>Lacertibaenia</taxon>
        <taxon>Lacertidae</taxon>
        <taxon>Podarcis</taxon>
    </lineage>
</organism>
<evidence type="ECO:0008006" key="4">
    <source>
        <dbReference type="Google" id="ProtNLM"/>
    </source>
</evidence>
<keyword evidence="3" id="KW-1185">Reference proteome</keyword>
<sequence>MSLKGFNSWACASIGQMFSSSKMFSWHQSFSISAPWKKGKRTPLTDSRVVLTNMKIISNDKNQSEGLRPDPPTTSDSAAEPGPPESSVAPERPASSAIICEAPVKAECITTLPGLDTLTPKHQVLRLAKFESEDSGVELPSGANSPSTPKGSEKSFVLHSRDPSCDSGVLSASSSPAADHAITRVCKDAVDACLCMSDGKPAAGHRAGQSPEVCLEDGTDCPEGGNPEQSFLGGSQGERLEEKTSGSLLPTQPPEEEKRPGDGYGKDNFEEMLLQGHPLRKYPTSDSLDEYMDECCRLSKVNQGNAKAHGSGLGYLEHICQLIEKIGQLQEHNLRLQKQVSSLQKEQKANQLTEECFLQHCSCGAARILLSSHQEGKNFFPGKSRPHSLLVQNGNMSDLSIIPEGGGGSSDKTSKGRDVRLDPENNQLIMDLQLSNGKKSGQNECRDGYCVTDGQAQLLKESAMKTGFDISRNTSGDNLTWGRMRDLLRKSRGRNQSRLGLSSAALKRSCPQLYRPDSAFQRMKAFGLSDWTEKEKRLSSEGCDAETCQKLLGL</sequence>
<evidence type="ECO:0000313" key="2">
    <source>
        <dbReference type="EMBL" id="CAI5774292.1"/>
    </source>
</evidence>
<evidence type="ECO:0000256" key="1">
    <source>
        <dbReference type="SAM" id="MobiDB-lite"/>
    </source>
</evidence>
<feature type="region of interest" description="Disordered" evidence="1">
    <location>
        <begin position="200"/>
        <end position="264"/>
    </location>
</feature>
<dbReference type="AlphaFoldDB" id="A0AA35P7A1"/>
<reference evidence="2" key="1">
    <citation type="submission" date="2022-12" db="EMBL/GenBank/DDBJ databases">
        <authorList>
            <person name="Alioto T."/>
            <person name="Alioto T."/>
            <person name="Gomez Garrido J."/>
        </authorList>
    </citation>
    <scope>NUCLEOTIDE SEQUENCE</scope>
</reference>
<name>A0AA35P7A1_9SAUR</name>
<feature type="region of interest" description="Disordered" evidence="1">
    <location>
        <begin position="56"/>
        <end position="94"/>
    </location>
</feature>
<dbReference type="Proteomes" id="UP001178461">
    <property type="component" value="Chromosome 5"/>
</dbReference>
<evidence type="ECO:0000313" key="3">
    <source>
        <dbReference type="Proteomes" id="UP001178461"/>
    </source>
</evidence>
<proteinExistence type="predicted"/>
<dbReference type="EMBL" id="OX395130">
    <property type="protein sequence ID" value="CAI5774292.1"/>
    <property type="molecule type" value="Genomic_DNA"/>
</dbReference>
<protein>
    <recommendedName>
        <fullName evidence="4">DUF4657 domain-containing protein</fullName>
    </recommendedName>
</protein>
<accession>A0AA35P7A1</accession>
<feature type="compositionally biased region" description="Polar residues" evidence="1">
    <location>
        <begin position="56"/>
        <end position="65"/>
    </location>
</feature>